<keyword evidence="2" id="KW-1277">Toxin-antitoxin system</keyword>
<dbReference type="InterPro" id="IPR011067">
    <property type="entry name" value="Plasmid_toxin/cell-grow_inhib"/>
</dbReference>
<dbReference type="Proteomes" id="UP000694640">
    <property type="component" value="Unassembled WGS sequence"/>
</dbReference>
<proteinExistence type="inferred from homology"/>
<accession>A0ABS5UEH8</accession>
<dbReference type="PANTHER" id="PTHR33988">
    <property type="entry name" value="ENDORIBONUCLEASE MAZF-RELATED"/>
    <property type="match status" value="1"/>
</dbReference>
<dbReference type="GeneID" id="89668103"/>
<dbReference type="EMBL" id="JAEQMM010000003">
    <property type="protein sequence ID" value="MBT1136930.1"/>
    <property type="molecule type" value="Genomic_DNA"/>
</dbReference>
<comment type="caution">
    <text evidence="3">The sequence shown here is derived from an EMBL/GenBank/DDBJ whole genome shotgun (WGS) entry which is preliminary data.</text>
</comment>
<evidence type="ECO:0000313" key="3">
    <source>
        <dbReference type="EMBL" id="MBT1136930.1"/>
    </source>
</evidence>
<dbReference type="RefSeq" id="WP_063731247.1">
    <property type="nucleotide sequence ID" value="NZ_CP147647.1"/>
</dbReference>
<organism evidence="3 4">
    <name type="scientific">Lactiplantibacillus argentoratensis</name>
    <dbReference type="NCBI Taxonomy" id="271881"/>
    <lineage>
        <taxon>Bacteria</taxon>
        <taxon>Bacillati</taxon>
        <taxon>Bacillota</taxon>
        <taxon>Bacilli</taxon>
        <taxon>Lactobacillales</taxon>
        <taxon>Lactobacillaceae</taxon>
        <taxon>Lactiplantibacillus</taxon>
    </lineage>
</organism>
<reference evidence="3 4" key="1">
    <citation type="submission" date="2021-01" db="EMBL/GenBank/DDBJ databases">
        <title>High-quality draft genome sequence data of six Lactiplantibacillus plantarum subsp. argentoratensis strains isolated from various Greek sourdoughs.</title>
        <authorList>
            <person name="Syrokou M.K."/>
            <person name="Paramithiotis S."/>
            <person name="Skandamis P.N."/>
            <person name="Drosinos E.H."/>
            <person name="Bosnea L."/>
            <person name="Mataragas M."/>
        </authorList>
    </citation>
    <scope>NUCLEOTIDE SEQUENCE [LARGE SCALE GENOMIC DNA]</scope>
    <source>
        <strain evidence="3 4">LQC 2520</strain>
    </source>
</reference>
<evidence type="ECO:0000256" key="2">
    <source>
        <dbReference type="ARBA" id="ARBA00022649"/>
    </source>
</evidence>
<dbReference type="Gene3D" id="2.30.30.110">
    <property type="match status" value="1"/>
</dbReference>
<evidence type="ECO:0000256" key="1">
    <source>
        <dbReference type="ARBA" id="ARBA00007521"/>
    </source>
</evidence>
<dbReference type="PANTHER" id="PTHR33988:SF3">
    <property type="entry name" value="ENDORIBONUCLEASE TOXIN CHPB-RELATED"/>
    <property type="match status" value="1"/>
</dbReference>
<sequence length="121" mass="13678">MNGTNQYIPRKGDIVLINFNPSAGREIQKYRPALVVSNQKYARLTKLALVCPITHAANNRMTALGLLIKIKTPKVDGYINPLQFHTFDYVRRDMRQVGAVDKQILDQTLQVINDVVNANEV</sequence>
<dbReference type="Pfam" id="PF02452">
    <property type="entry name" value="PemK_toxin"/>
    <property type="match status" value="1"/>
</dbReference>
<gene>
    <name evidence="3" type="ORF">JKL17_02060</name>
</gene>
<dbReference type="SUPFAM" id="SSF50118">
    <property type="entry name" value="Cell growth inhibitor/plasmid maintenance toxic component"/>
    <property type="match status" value="1"/>
</dbReference>
<dbReference type="InterPro" id="IPR003477">
    <property type="entry name" value="PemK-like"/>
</dbReference>
<name>A0ABS5UEH8_9LACO</name>
<protein>
    <submittedName>
        <fullName evidence="3">Type II toxin-antitoxin system PemK/MazF family toxin</fullName>
    </submittedName>
</protein>
<comment type="similarity">
    <text evidence="1">Belongs to the PemK/MazF family.</text>
</comment>
<evidence type="ECO:0000313" key="4">
    <source>
        <dbReference type="Proteomes" id="UP000694640"/>
    </source>
</evidence>
<keyword evidence="4" id="KW-1185">Reference proteome</keyword>